<feature type="transmembrane region" description="Helical" evidence="7">
    <location>
        <begin position="314"/>
        <end position="335"/>
    </location>
</feature>
<gene>
    <name evidence="9" type="primary">IREG2</name>
    <name evidence="9" type="ORF">CTA1_1158</name>
</gene>
<evidence type="ECO:0000313" key="10">
    <source>
        <dbReference type="Proteomes" id="UP000310108"/>
    </source>
</evidence>
<dbReference type="InterPro" id="IPR009716">
    <property type="entry name" value="Ferroportin-1"/>
</dbReference>
<accession>A0A4U6X3S5</accession>
<dbReference type="GO" id="GO:0005381">
    <property type="term" value="F:iron ion transmembrane transporter activity"/>
    <property type="evidence" value="ECO:0007669"/>
    <property type="project" value="UniProtKB-UniRule"/>
</dbReference>
<evidence type="ECO:0000256" key="6">
    <source>
        <dbReference type="ARBA" id="ARBA00023136"/>
    </source>
</evidence>
<comment type="subcellular location">
    <subcellularLocation>
        <location evidence="1 7">Membrane</location>
        <topology evidence="1 7">Multi-pass membrane protein</topology>
    </subcellularLocation>
</comment>
<dbReference type="AlphaFoldDB" id="A0A4U6X3S5"/>
<feature type="transmembrane region" description="Helical" evidence="7">
    <location>
        <begin position="68"/>
        <end position="86"/>
    </location>
</feature>
<feature type="transmembrane region" description="Helical" evidence="7">
    <location>
        <begin position="466"/>
        <end position="486"/>
    </location>
</feature>
<feature type="region of interest" description="Disordered" evidence="8">
    <location>
        <begin position="1"/>
        <end position="44"/>
    </location>
</feature>
<feature type="transmembrane region" description="Helical" evidence="7">
    <location>
        <begin position="122"/>
        <end position="141"/>
    </location>
</feature>
<dbReference type="GO" id="GO:0016020">
    <property type="term" value="C:membrane"/>
    <property type="evidence" value="ECO:0007669"/>
    <property type="project" value="UniProtKB-SubCell"/>
</dbReference>
<dbReference type="SUPFAM" id="SSF103473">
    <property type="entry name" value="MFS general substrate transporter"/>
    <property type="match status" value="1"/>
</dbReference>
<evidence type="ECO:0000256" key="1">
    <source>
        <dbReference type="ARBA" id="ARBA00004141"/>
    </source>
</evidence>
<comment type="caution">
    <text evidence="7">Lacks conserved residue(s) required for the propagation of feature annotation.</text>
</comment>
<dbReference type="EMBL" id="PJEX01000501">
    <property type="protein sequence ID" value="TKW49664.1"/>
    <property type="molecule type" value="Genomic_DNA"/>
</dbReference>
<protein>
    <recommendedName>
        <fullName evidence="7">Solute carrier family 40 member</fullName>
    </recommendedName>
</protein>
<evidence type="ECO:0000256" key="5">
    <source>
        <dbReference type="ARBA" id="ARBA00022989"/>
    </source>
</evidence>
<keyword evidence="3 7" id="KW-0813">Transport</keyword>
<keyword evidence="5 7" id="KW-1133">Transmembrane helix</keyword>
<evidence type="ECO:0000256" key="2">
    <source>
        <dbReference type="ARBA" id="ARBA00006279"/>
    </source>
</evidence>
<comment type="similarity">
    <text evidence="2 7">Belongs to the ferroportin (FP) (TC 2.A.100) family. SLC40A subfamily.</text>
</comment>
<dbReference type="Pfam" id="PF06963">
    <property type="entry name" value="FPN1"/>
    <property type="match status" value="1"/>
</dbReference>
<dbReference type="PANTHER" id="PTHR11660">
    <property type="entry name" value="SOLUTE CARRIER FAMILY 40 MEMBER"/>
    <property type="match status" value="1"/>
</dbReference>
<evidence type="ECO:0000256" key="8">
    <source>
        <dbReference type="SAM" id="MobiDB-lite"/>
    </source>
</evidence>
<evidence type="ECO:0000313" key="9">
    <source>
        <dbReference type="EMBL" id="TKW49664.1"/>
    </source>
</evidence>
<comment type="function">
    <text evidence="7">May be involved in iron transport and iron homeostasis.</text>
</comment>
<keyword evidence="10" id="KW-1185">Reference proteome</keyword>
<feature type="transmembrane region" description="Helical" evidence="7">
    <location>
        <begin position="153"/>
        <end position="171"/>
    </location>
</feature>
<evidence type="ECO:0000256" key="4">
    <source>
        <dbReference type="ARBA" id="ARBA00022692"/>
    </source>
</evidence>
<proteinExistence type="inferred from homology"/>
<name>A0A4U6X3S5_9PEZI</name>
<organism evidence="9 10">
    <name type="scientific">Colletotrichum tanaceti</name>
    <dbReference type="NCBI Taxonomy" id="1306861"/>
    <lineage>
        <taxon>Eukaryota</taxon>
        <taxon>Fungi</taxon>
        <taxon>Dikarya</taxon>
        <taxon>Ascomycota</taxon>
        <taxon>Pezizomycotina</taxon>
        <taxon>Sordariomycetes</taxon>
        <taxon>Hypocreomycetidae</taxon>
        <taxon>Glomerellales</taxon>
        <taxon>Glomerellaceae</taxon>
        <taxon>Colletotrichum</taxon>
        <taxon>Colletotrichum destructivum species complex</taxon>
    </lineage>
</organism>
<feature type="transmembrane region" description="Helical" evidence="7">
    <location>
        <begin position="341"/>
        <end position="363"/>
    </location>
</feature>
<sequence length="503" mass="55333">MTASRHLDDEERLLPDEQTPLLGSSSNSTEADDHGDDSAAASHRNRVPPRITRRLYLSHFLSTWNSRMFEFGAVLYLATIFPGTLLPMSLYALARGLSALLFASAVGHYIDDNDRLKVVRASIVFQRLAVSASCVILYVLLRGPPLGEYGRPGLLALLSLLACVEKLYSIINMVSVEKDWVVVLAKGDTEVLANLNAQMRRIDLLCKLLAPLFIALVDGFFSTEIAIVVNFAMNTASVAVEYYAIARIYDEDPDLQERERKPGAEPPSRQAEEDAPPSARPSSPSPVQPFRRWASDFGFYLGHRAFLPSFAGSLLYLTVLSFAGQMVTYLVASGYTTTYVGVARTVGVVFEVLATWVAPWLVARIGPVRAGLWLSNCQVVPLIAGLVIFWVLMSEDPLVSATGLVAGTIVSRLGLRGFDLCTQIIVQEEVEAESRGRFSTVEAAWQNAFELLSYLSTIVFFRPAQFHWPALLSVVAVTSASLAYTAHVGRKRGHLIHFEKLGF</sequence>
<dbReference type="STRING" id="1306861.A0A4U6X3S5"/>
<reference evidence="9 10" key="1">
    <citation type="journal article" date="2019" name="PLoS ONE">
        <title>Comparative genome analysis indicates high evolutionary potential of pathogenicity genes in Colletotrichum tanaceti.</title>
        <authorList>
            <person name="Lelwala R.V."/>
            <person name="Korhonen P.K."/>
            <person name="Young N.D."/>
            <person name="Scott J.B."/>
            <person name="Ades P.A."/>
            <person name="Gasser R.B."/>
            <person name="Taylor P.W.J."/>
        </authorList>
    </citation>
    <scope>NUCLEOTIDE SEQUENCE [LARGE SCALE GENOMIC DNA]</scope>
    <source>
        <strain evidence="9">BRIP57314</strain>
    </source>
</reference>
<dbReference type="OrthoDB" id="648861at2759"/>
<keyword evidence="4 7" id="KW-0812">Transmembrane</keyword>
<feature type="transmembrane region" description="Helical" evidence="7">
    <location>
        <begin position="370"/>
        <end position="392"/>
    </location>
</feature>
<dbReference type="Proteomes" id="UP000310108">
    <property type="component" value="Unassembled WGS sequence"/>
</dbReference>
<feature type="region of interest" description="Disordered" evidence="8">
    <location>
        <begin position="256"/>
        <end position="287"/>
    </location>
</feature>
<dbReference type="InterPro" id="IPR036259">
    <property type="entry name" value="MFS_trans_sf"/>
</dbReference>
<keyword evidence="6 7" id="KW-0472">Membrane</keyword>
<comment type="caution">
    <text evidence="9">The sequence shown here is derived from an EMBL/GenBank/DDBJ whole genome shotgun (WGS) entry which is preliminary data.</text>
</comment>
<dbReference type="CDD" id="cd17480">
    <property type="entry name" value="MFS_SLC40A1_like"/>
    <property type="match status" value="1"/>
</dbReference>
<evidence type="ECO:0000256" key="7">
    <source>
        <dbReference type="RuleBase" id="RU365065"/>
    </source>
</evidence>
<evidence type="ECO:0000256" key="3">
    <source>
        <dbReference type="ARBA" id="ARBA00022448"/>
    </source>
</evidence>
<feature type="compositionally biased region" description="Basic and acidic residues" evidence="8">
    <location>
        <begin position="1"/>
        <end position="15"/>
    </location>
</feature>
<keyword evidence="7" id="KW-0406">Ion transport</keyword>
<dbReference type="PANTHER" id="PTHR11660:SF57">
    <property type="entry name" value="SOLUTE CARRIER FAMILY 40 MEMBER"/>
    <property type="match status" value="1"/>
</dbReference>